<feature type="domain" description="PI3K/PI4K catalytic" evidence="4">
    <location>
        <begin position="1908"/>
        <end position="2217"/>
    </location>
</feature>
<dbReference type="EMBL" id="MLAK01001329">
    <property type="protein sequence ID" value="OHS94289.1"/>
    <property type="molecule type" value="Genomic_DNA"/>
</dbReference>
<dbReference type="InterPro" id="IPR003151">
    <property type="entry name" value="PIK-rel_kinase_FAT"/>
</dbReference>
<dbReference type="Pfam" id="PF08771">
    <property type="entry name" value="FRB_dom"/>
    <property type="match status" value="1"/>
</dbReference>
<feature type="domain" description="FAT" evidence="5">
    <location>
        <begin position="1203"/>
        <end position="1742"/>
    </location>
</feature>
<dbReference type="SMART" id="SM01345">
    <property type="entry name" value="Rapamycin_bind"/>
    <property type="match status" value="1"/>
</dbReference>
<evidence type="ECO:0000259" key="5">
    <source>
        <dbReference type="PROSITE" id="PS51189"/>
    </source>
</evidence>
<dbReference type="GO" id="GO:0031929">
    <property type="term" value="P:TOR signaling"/>
    <property type="evidence" value="ECO:0007669"/>
    <property type="project" value="TreeGrafter"/>
</dbReference>
<dbReference type="GO" id="GO:0005737">
    <property type="term" value="C:cytoplasm"/>
    <property type="evidence" value="ECO:0007669"/>
    <property type="project" value="TreeGrafter"/>
</dbReference>
<dbReference type="SMART" id="SM00146">
    <property type="entry name" value="PI3Kc"/>
    <property type="match status" value="1"/>
</dbReference>
<proteinExistence type="inferred from homology"/>
<dbReference type="SUPFAM" id="SSF56112">
    <property type="entry name" value="Protein kinase-like (PK-like)"/>
    <property type="match status" value="1"/>
</dbReference>
<evidence type="ECO:0000256" key="2">
    <source>
        <dbReference type="ARBA" id="ARBA00022737"/>
    </source>
</evidence>
<feature type="domain" description="FATC" evidence="6">
    <location>
        <begin position="2204"/>
        <end position="2236"/>
    </location>
</feature>
<dbReference type="PANTHER" id="PTHR11139">
    <property type="entry name" value="ATAXIA TELANGIECTASIA MUTATED ATM -RELATED"/>
    <property type="match status" value="1"/>
</dbReference>
<dbReference type="PROSITE" id="PS50290">
    <property type="entry name" value="PI3_4_KINASE_3"/>
    <property type="match status" value="1"/>
</dbReference>
<dbReference type="InterPro" id="IPR011009">
    <property type="entry name" value="Kinase-like_dom_sf"/>
</dbReference>
<dbReference type="Gene3D" id="1.10.1070.11">
    <property type="entry name" value="Phosphatidylinositol 3-/4-kinase, catalytic domain"/>
    <property type="match status" value="1"/>
</dbReference>
<name>A0A1J4J6J5_9EUKA</name>
<dbReference type="RefSeq" id="XP_068347426.1">
    <property type="nucleotide sequence ID" value="XM_068512682.1"/>
</dbReference>
<keyword evidence="8" id="KW-1185">Reference proteome</keyword>
<evidence type="ECO:0000256" key="3">
    <source>
        <dbReference type="ARBA" id="ARBA00048679"/>
    </source>
</evidence>
<dbReference type="PROSITE" id="PS51189">
    <property type="entry name" value="FAT"/>
    <property type="match status" value="1"/>
</dbReference>
<dbReference type="GO" id="GO:0031932">
    <property type="term" value="C:TORC2 complex"/>
    <property type="evidence" value="ECO:0007669"/>
    <property type="project" value="TreeGrafter"/>
</dbReference>
<sequence>MINFFINIGQLFMNQSFQLFSMSEKSEKAIDSTFQHESSQSYATLQMHIDQVISMSINSPIGPNNIAISGFQQYVASKFRQLYAINEAKSFLNDVFVSISFHSLHNDSSLYLIFAAALIEIDIGDKSFKANRIAKDLNNLTPLNYNFYSTASNNSLNNSASSYSNLFLNNIKYNNYNNDNWNIWYIFEKVLLWLKKQLGTAMNVTVNMLRDKMIQWFVPSNNISYLSSLHILNILLRHFPISITNMLGDAERIVLHSIQSDEESIRDLGCQTLESALSIKDTPFHFMCISISHLLFSETNVPSEGLINAVYSVIKSAPGISTLFTFAEAPIERLAHEQSSTNFKLLVLSYRCTPILFTDEDITRIMSLFMQFMNKKNLRKMTLTSLGEIGFLSFNRLQEDHQKDVKSLISAIWPKNVKTEEEGFALLSLISPNDPNFADQFNSVLALPLSKLILDGIRKFVKNYPATSSSIRKRLIPLFTPIICDLKDHSLALDSLETMIFLQYAKNEVTLPLLVQYSQLLSVDDAQLSGKMADFLIYFQNDFPILRFRLISFISCSTFDDLRVSVFRRIAYSNELCDLCKSLLNDRNSKLALETMKIFCEYYEKETIRAFLNDSIVRFPYYDSTRYRHFIKMYLLAAHRFLDLFEPICDVAFHNFLQIQFHFPASLELLSLLLKLKPQSDRKIIEILETHLKFHSTIMILKSSLDLLLSVIKYTEITLSDKLLSQLYEVSRFAEDRDLQNKLFHVVSYLAKLEPIRTAKFKRNEFGAIPLIYSLGSRNAFTSLTYASVAVSLNLLFEIVGDDSLASLHFSALEALIRILKNFRYIGDSLSEILVKKMSIFIANSIPSTVSLFLNNFSLFAMVFGDKLKSVIPNVIDIICKNWGTLDISLLLRITEWIIMFYKSAFKPYIFRITSLFISDLFARPPESVNLIFSTFVSYGSMIREVHSLVIPAFLDWIDNTNANSSIINDVLMKLRSILIYLNDPTYGLTILRTLSSLIQRMPEDSHERIMDIFCIIVIHMKSDFIIFYPEFSKLIEQHQTPQLKEVIQCLAERRQIPRNIISNFRPSFIESKQKSKASRSFDVSYDSSDYKPPKFTLPSKDFSQASWEQWIDDTATLFIQSSMSKAISASSAISEKHNHMKMSLFPIALALSVAMSKNNQIWKDLFTSVFTSDAPLFIVRLFLSTIEFLEAVHIERPISCEILAEKALDAGQIAQSLRYTEIIFKINPMDHYEQLIRLNQKLGLQSSANGVFRYIKNSSQKVSFGDEELIQLLGFWEDALIDINSKLDENPNDSNLLESKMTCLYQLSRFEELGQIAEKISPIFAAISAWNKLDIKGFKESFAKVQFSDDDTSNIPQSFIVYHIIYLVSTGKYDKAKELIEIARNNYATNLFPLLLDDYERVKPIILKGTILCEIEEIINIKENESNLSESALKSIKKVWNKRLFNVIDNENNQKALYGLILVRSFLLDKKEMNNLWNIYLDCAKKKGLTEMSKTALNQTGNNSRAEFMKIKSLYNSSPNEALILLQEKYSRDKCNPYTLCKWLMKVGNYREAEKVILDVIANPNTNIPSSPSSSKRGGLLQKRKSNLEDDDKYLKTTYNNSFGLSNSNGSLNMNTQLSSINANKNWKAYFLFSNCCESSIQSFEALLHCVALNPTGALKFTPKIFSTLFSYKNAEDKLLMIESFRSNFSTIPSKVWLFHLPQIISMLGTEFNDLMIELLLYIATEHCQDVVQSLVASSRSGKNCSDILNALKSEHPKIIEELTMFSDELIRIASCWYEIFNSWLDEASRSYVVPKERDKFEKILAKIQKFFSQQPTSIIELQFVTEFGPFLSRAEDYYSQYLRTKEEMYIHQIWEVYVLVFKKLRSTLEKFTSFNLHDVSPWLSKNMRDSQLTVPFCPDDVHVKLFYERITIISSKQRPRKLLILGDNGRHYSFLLKANEDTRLDERIMQFFTLYNSLVPQRSLCITTYGIRPLSNNVGLIGWVSECKTLFDILREYRERWGVDVNAEMHTTLSFCPNFERILGEKRYAPFCAGLQATKGDDIKEVLVSNAIDASHWLLRRNVYTTSMSSNSIVGYIIGLGDRHFGNIMMKINSAKLVHIDFGDSFEVTRTRKTFPETVPFRLTRIMVNALEAAGIEGAFRETCEQAMLTLRQNRKLVLGVLETFVTDPVLVDREKSDPKLILNRIDDKLNGIDFERKESNSKMSVEEQVDIVIREAMDRHNLCKMFSGWRPWW</sequence>
<evidence type="ECO:0000313" key="8">
    <source>
        <dbReference type="Proteomes" id="UP000179807"/>
    </source>
</evidence>
<comment type="caution">
    <text evidence="7">The sequence shown here is derived from an EMBL/GenBank/DDBJ whole genome shotgun (WGS) entry which is preliminary data.</text>
</comment>
<dbReference type="Gene3D" id="3.30.1010.10">
    <property type="entry name" value="Phosphatidylinositol 3-kinase Catalytic Subunit, Chain A, domain 4"/>
    <property type="match status" value="1"/>
</dbReference>
<dbReference type="Pfam" id="PF00454">
    <property type="entry name" value="PI3_PI4_kinase"/>
    <property type="match status" value="1"/>
</dbReference>
<dbReference type="GO" id="GO:0016242">
    <property type="term" value="P:negative regulation of macroautophagy"/>
    <property type="evidence" value="ECO:0007669"/>
    <property type="project" value="TreeGrafter"/>
</dbReference>
<dbReference type="GeneID" id="94847386"/>
<dbReference type="Gene3D" id="1.20.120.150">
    <property type="entry name" value="FKBP12-rapamycin binding domain"/>
    <property type="match status" value="1"/>
</dbReference>
<dbReference type="VEuPathDB" id="TrichDB:TRFO_39495"/>
<gene>
    <name evidence="7" type="ORF">TRFO_39495</name>
</gene>
<dbReference type="InterPro" id="IPR050517">
    <property type="entry name" value="DDR_Repair_Kinase"/>
</dbReference>
<dbReference type="SUPFAM" id="SSF47212">
    <property type="entry name" value="FKBP12-rapamycin-binding domain of FKBP-rapamycin-associated protein (FRAP)"/>
    <property type="match status" value="1"/>
</dbReference>
<dbReference type="InterPro" id="IPR009076">
    <property type="entry name" value="FRB_dom"/>
</dbReference>
<keyword evidence="2" id="KW-0677">Repeat</keyword>
<dbReference type="PANTHER" id="PTHR11139:SF9">
    <property type="entry name" value="SERINE_THREONINE-PROTEIN KINASE MTOR"/>
    <property type="match status" value="1"/>
</dbReference>
<dbReference type="InterPro" id="IPR003152">
    <property type="entry name" value="FATC_dom"/>
</dbReference>
<dbReference type="GO" id="GO:0031931">
    <property type="term" value="C:TORC1 complex"/>
    <property type="evidence" value="ECO:0007669"/>
    <property type="project" value="TreeGrafter"/>
</dbReference>
<dbReference type="Pfam" id="PF02260">
    <property type="entry name" value="FATC"/>
    <property type="match status" value="1"/>
</dbReference>
<dbReference type="InterPro" id="IPR014009">
    <property type="entry name" value="PIK_FAT"/>
</dbReference>
<dbReference type="InterPro" id="IPR036940">
    <property type="entry name" value="PI3/4_kinase_cat_sf"/>
</dbReference>
<dbReference type="SUPFAM" id="SSF48371">
    <property type="entry name" value="ARM repeat"/>
    <property type="match status" value="2"/>
</dbReference>
<evidence type="ECO:0000259" key="6">
    <source>
        <dbReference type="PROSITE" id="PS51190"/>
    </source>
</evidence>
<dbReference type="Pfam" id="PF02259">
    <property type="entry name" value="FAT"/>
    <property type="match status" value="1"/>
</dbReference>
<keyword evidence="7" id="KW-0418">Kinase</keyword>
<evidence type="ECO:0000256" key="1">
    <source>
        <dbReference type="ARBA" id="ARBA00011031"/>
    </source>
</evidence>
<dbReference type="Proteomes" id="UP000179807">
    <property type="component" value="Unassembled WGS sequence"/>
</dbReference>
<evidence type="ECO:0000259" key="4">
    <source>
        <dbReference type="PROSITE" id="PS50290"/>
    </source>
</evidence>
<keyword evidence="7" id="KW-0808">Transferase</keyword>
<dbReference type="GO" id="GO:0044877">
    <property type="term" value="F:protein-containing complex binding"/>
    <property type="evidence" value="ECO:0007669"/>
    <property type="project" value="InterPro"/>
</dbReference>
<comment type="similarity">
    <text evidence="1">Belongs to the PI3/PI4-kinase family.</text>
</comment>
<dbReference type="InterPro" id="IPR036738">
    <property type="entry name" value="FRB_sf"/>
</dbReference>
<dbReference type="OrthoDB" id="339600at2759"/>
<dbReference type="GO" id="GO:0004674">
    <property type="term" value="F:protein serine/threonine kinase activity"/>
    <property type="evidence" value="ECO:0007669"/>
    <property type="project" value="UniProtKB-EC"/>
</dbReference>
<reference evidence="7" key="1">
    <citation type="submission" date="2016-10" db="EMBL/GenBank/DDBJ databases">
        <authorList>
            <person name="Benchimol M."/>
            <person name="Almeida L.G."/>
            <person name="Vasconcelos A.T."/>
            <person name="Perreira-Neves A."/>
            <person name="Rosa I.A."/>
            <person name="Tasca T."/>
            <person name="Bogo M.R."/>
            <person name="de Souza W."/>
        </authorList>
    </citation>
    <scope>NUCLEOTIDE SEQUENCE [LARGE SCALE GENOMIC DNA]</scope>
    <source>
        <strain evidence="7">K</strain>
    </source>
</reference>
<comment type="catalytic activity">
    <reaction evidence="3">
        <text>L-seryl-[protein] + ATP = O-phospho-L-seryl-[protein] + ADP + H(+)</text>
        <dbReference type="Rhea" id="RHEA:17989"/>
        <dbReference type="Rhea" id="RHEA-COMP:9863"/>
        <dbReference type="Rhea" id="RHEA-COMP:11604"/>
        <dbReference type="ChEBI" id="CHEBI:15378"/>
        <dbReference type="ChEBI" id="CHEBI:29999"/>
        <dbReference type="ChEBI" id="CHEBI:30616"/>
        <dbReference type="ChEBI" id="CHEBI:83421"/>
        <dbReference type="ChEBI" id="CHEBI:456216"/>
        <dbReference type="EC" id="2.7.11.1"/>
    </reaction>
</comment>
<organism evidence="7 8">
    <name type="scientific">Tritrichomonas foetus</name>
    <dbReference type="NCBI Taxonomy" id="1144522"/>
    <lineage>
        <taxon>Eukaryota</taxon>
        <taxon>Metamonada</taxon>
        <taxon>Parabasalia</taxon>
        <taxon>Tritrichomonadida</taxon>
        <taxon>Tritrichomonadidae</taxon>
        <taxon>Tritrichomonas</taxon>
    </lineage>
</organism>
<dbReference type="GO" id="GO:0005634">
    <property type="term" value="C:nucleus"/>
    <property type="evidence" value="ECO:0007669"/>
    <property type="project" value="TreeGrafter"/>
</dbReference>
<dbReference type="InterPro" id="IPR016024">
    <property type="entry name" value="ARM-type_fold"/>
</dbReference>
<dbReference type="SMART" id="SM01343">
    <property type="entry name" value="FATC"/>
    <property type="match status" value="1"/>
</dbReference>
<accession>A0A1J4J6J5</accession>
<dbReference type="InterPro" id="IPR000403">
    <property type="entry name" value="PI3/4_kinase_cat_dom"/>
</dbReference>
<evidence type="ECO:0000313" key="7">
    <source>
        <dbReference type="EMBL" id="OHS94289.1"/>
    </source>
</evidence>
<dbReference type="PROSITE" id="PS51190">
    <property type="entry name" value="FATC"/>
    <property type="match status" value="1"/>
</dbReference>
<protein>
    <submittedName>
        <fullName evidence="7">PIKK family atypical protein kinase</fullName>
    </submittedName>
</protein>